<dbReference type="FunFam" id="1.20.1540.10:FF:000012">
    <property type="entry name" value="Rhomboid family protein"/>
    <property type="match status" value="1"/>
</dbReference>
<dbReference type="GO" id="GO:0010821">
    <property type="term" value="P:regulation of mitochondrion organization"/>
    <property type="evidence" value="ECO:0007669"/>
    <property type="project" value="EnsemblFungi"/>
</dbReference>
<feature type="transmembrane region" description="Helical" evidence="7">
    <location>
        <begin position="219"/>
        <end position="237"/>
    </location>
</feature>
<keyword evidence="3 7" id="KW-0812">Transmembrane</keyword>
<dbReference type="KEGG" id="dha:DEHA2D17380g"/>
<evidence type="ECO:0000256" key="4">
    <source>
        <dbReference type="ARBA" id="ARBA00022801"/>
    </source>
</evidence>
<dbReference type="HOGENOM" id="CLU_034022_2_1_1"/>
<comment type="similarity">
    <text evidence="2">Belongs to the peptidase S54 family.</text>
</comment>
<dbReference type="PANTHER" id="PTHR43731">
    <property type="entry name" value="RHOMBOID PROTEASE"/>
    <property type="match status" value="1"/>
</dbReference>
<evidence type="ECO:0000256" key="1">
    <source>
        <dbReference type="ARBA" id="ARBA00004141"/>
    </source>
</evidence>
<feature type="transmembrane region" description="Helical" evidence="7">
    <location>
        <begin position="105"/>
        <end position="123"/>
    </location>
</feature>
<dbReference type="RefSeq" id="XP_459243.2">
    <property type="nucleotide sequence ID" value="XM_459243.1"/>
</dbReference>
<evidence type="ECO:0000256" key="7">
    <source>
        <dbReference type="SAM" id="Phobius"/>
    </source>
</evidence>
<dbReference type="Proteomes" id="UP000000599">
    <property type="component" value="Chromosome D"/>
</dbReference>
<dbReference type="GO" id="GO:0006465">
    <property type="term" value="P:signal peptide processing"/>
    <property type="evidence" value="ECO:0007669"/>
    <property type="project" value="EnsemblFungi"/>
</dbReference>
<reference evidence="9 10" key="1">
    <citation type="journal article" date="2004" name="Nature">
        <title>Genome evolution in yeasts.</title>
        <authorList>
            <consortium name="Genolevures"/>
            <person name="Dujon B."/>
            <person name="Sherman D."/>
            <person name="Fischer G."/>
            <person name="Durrens P."/>
            <person name="Casaregola S."/>
            <person name="Lafontaine I."/>
            <person name="de Montigny J."/>
            <person name="Marck C."/>
            <person name="Neuveglise C."/>
            <person name="Talla E."/>
            <person name="Goffard N."/>
            <person name="Frangeul L."/>
            <person name="Aigle M."/>
            <person name="Anthouard V."/>
            <person name="Babour A."/>
            <person name="Barbe V."/>
            <person name="Barnay S."/>
            <person name="Blanchin S."/>
            <person name="Beckerich J.M."/>
            <person name="Beyne E."/>
            <person name="Bleykasten C."/>
            <person name="Boisrame A."/>
            <person name="Boyer J."/>
            <person name="Cattolico L."/>
            <person name="Confanioleri F."/>
            <person name="de Daruvar A."/>
            <person name="Despons L."/>
            <person name="Fabre E."/>
            <person name="Fairhead C."/>
            <person name="Ferry-Dumazet H."/>
            <person name="Groppi A."/>
            <person name="Hantraye F."/>
            <person name="Hennequin C."/>
            <person name="Jauniaux N."/>
            <person name="Joyet P."/>
            <person name="Kachouri R."/>
            <person name="Kerrest A."/>
            <person name="Koszul R."/>
            <person name="Lemaire M."/>
            <person name="Lesur I."/>
            <person name="Ma L."/>
            <person name="Muller H."/>
            <person name="Nicaud J.M."/>
            <person name="Nikolski M."/>
            <person name="Oztas S."/>
            <person name="Ozier-Kalogeropoulos O."/>
            <person name="Pellenz S."/>
            <person name="Potier S."/>
            <person name="Richard G.F."/>
            <person name="Straub M.L."/>
            <person name="Suleau A."/>
            <person name="Swennene D."/>
            <person name="Tekaia F."/>
            <person name="Wesolowski-Louvel M."/>
            <person name="Westhof E."/>
            <person name="Wirth B."/>
            <person name="Zeniou-Meyer M."/>
            <person name="Zivanovic I."/>
            <person name="Bolotin-Fukuhara M."/>
            <person name="Thierry A."/>
            <person name="Bouchier C."/>
            <person name="Caudron B."/>
            <person name="Scarpelli C."/>
            <person name="Gaillardin C."/>
            <person name="Weissenbach J."/>
            <person name="Wincker P."/>
            <person name="Souciet J.L."/>
        </authorList>
    </citation>
    <scope>NUCLEOTIDE SEQUENCE [LARGE SCALE GENOMIC DNA]</scope>
    <source>
        <strain evidence="10">ATCC 36239 / CBS 767 / BCRC 21394 / JCM 1990 / NBRC 0083 / IGC 2968</strain>
    </source>
</reference>
<protein>
    <submittedName>
        <fullName evidence="9">DEHA2D17380p</fullName>
    </submittedName>
</protein>
<evidence type="ECO:0000256" key="3">
    <source>
        <dbReference type="ARBA" id="ARBA00022692"/>
    </source>
</evidence>
<dbReference type="InterPro" id="IPR050925">
    <property type="entry name" value="Rhomboid_protease_S54"/>
</dbReference>
<evidence type="ECO:0000313" key="10">
    <source>
        <dbReference type="Proteomes" id="UP000000599"/>
    </source>
</evidence>
<keyword evidence="5 7" id="KW-1133">Transmembrane helix</keyword>
<dbReference type="MEROPS" id="S54.007"/>
<keyword evidence="10" id="KW-1185">Reference proteome</keyword>
<keyword evidence="4" id="KW-0378">Hydrolase</keyword>
<evidence type="ECO:0000259" key="8">
    <source>
        <dbReference type="Pfam" id="PF01694"/>
    </source>
</evidence>
<feature type="transmembrane region" description="Helical" evidence="7">
    <location>
        <begin position="135"/>
        <end position="153"/>
    </location>
</feature>
<organism evidence="9 10">
    <name type="scientific">Debaryomyces hansenii (strain ATCC 36239 / CBS 767 / BCRC 21394 / JCM 1990 / NBRC 0083 / IGC 2968)</name>
    <name type="common">Yeast</name>
    <name type="synonym">Torulaspora hansenii</name>
    <dbReference type="NCBI Taxonomy" id="284592"/>
    <lineage>
        <taxon>Eukaryota</taxon>
        <taxon>Fungi</taxon>
        <taxon>Dikarya</taxon>
        <taxon>Ascomycota</taxon>
        <taxon>Saccharomycotina</taxon>
        <taxon>Pichiomycetes</taxon>
        <taxon>Debaryomycetaceae</taxon>
        <taxon>Debaryomyces</taxon>
    </lineage>
</organism>
<dbReference type="InParanoid" id="Q6BRC7"/>
<dbReference type="Gene3D" id="1.20.1540.10">
    <property type="entry name" value="Rhomboid-like"/>
    <property type="match status" value="1"/>
</dbReference>
<dbReference type="FunCoup" id="Q6BRC7">
    <property type="interactions" value="658"/>
</dbReference>
<dbReference type="eggNOG" id="KOG2980">
    <property type="taxonomic scope" value="Eukaryota"/>
</dbReference>
<dbReference type="OMA" id="LWYPRIA"/>
<dbReference type="PANTHER" id="PTHR43731:SF14">
    <property type="entry name" value="PRESENILIN-ASSOCIATED RHOMBOID-LIKE PROTEIN, MITOCHONDRIAL"/>
    <property type="match status" value="1"/>
</dbReference>
<dbReference type="InterPro" id="IPR035952">
    <property type="entry name" value="Rhomboid-like_sf"/>
</dbReference>
<dbReference type="InterPro" id="IPR022764">
    <property type="entry name" value="Peptidase_S54_rhomboid_dom"/>
</dbReference>
<dbReference type="AlphaFoldDB" id="Q6BRC7"/>
<proteinExistence type="inferred from homology"/>
<evidence type="ECO:0000313" key="9">
    <source>
        <dbReference type="EMBL" id="CAG87416.2"/>
    </source>
</evidence>
<feature type="transmembrane region" description="Helical" evidence="7">
    <location>
        <begin position="303"/>
        <end position="321"/>
    </location>
</feature>
<dbReference type="GeneID" id="2901628"/>
<dbReference type="Pfam" id="PF01694">
    <property type="entry name" value="Rhomboid"/>
    <property type="match status" value="1"/>
</dbReference>
<dbReference type="VEuPathDB" id="FungiDB:DEHA2D17380g"/>
<comment type="subcellular location">
    <subcellularLocation>
        <location evidence="1">Membrane</location>
        <topology evidence="1">Multi-pass membrane protein</topology>
    </subcellularLocation>
</comment>
<dbReference type="OrthoDB" id="10260614at2759"/>
<name>Q6BRC7_DEBHA</name>
<evidence type="ECO:0000256" key="5">
    <source>
        <dbReference type="ARBA" id="ARBA00022989"/>
    </source>
</evidence>
<gene>
    <name evidence="9" type="ordered locus">DEHA2D17380g</name>
</gene>
<evidence type="ECO:0000256" key="2">
    <source>
        <dbReference type="ARBA" id="ARBA00009045"/>
    </source>
</evidence>
<dbReference type="STRING" id="284592.Q6BRC7"/>
<feature type="domain" description="Peptidase S54 rhomboid" evidence="8">
    <location>
        <begin position="177"/>
        <end position="320"/>
    </location>
</feature>
<dbReference type="GO" id="GO:0004252">
    <property type="term" value="F:serine-type endopeptidase activity"/>
    <property type="evidence" value="ECO:0007669"/>
    <property type="project" value="EnsemblFungi"/>
</dbReference>
<keyword evidence="6 7" id="KW-0472">Membrane</keyword>
<feature type="transmembrane region" description="Helical" evidence="7">
    <location>
        <begin position="243"/>
        <end position="263"/>
    </location>
</feature>
<dbReference type="GO" id="GO:0005743">
    <property type="term" value="C:mitochondrial inner membrane"/>
    <property type="evidence" value="ECO:0007669"/>
    <property type="project" value="EnsemblFungi"/>
</dbReference>
<sequence>MFKLPIHKPFKLSRNSFFSNSNLVSLTLGKYRQSLLVSKNTPSDLLKKSKYLSSNTEILRSSLGPNIFGGFKFVQQSRNFRTSDTWSRYNKYYGRSHWNKLKKPALFTALFCITTTLVIPYIFNNTPLAYVKTVPNAFVYSLIAVNGAVFLMWRVPQFSRFLTRYGLLVKDNMYSSWSMVGAAFSHQNLGHLFVNMFVLQSFGTTLCAAIGVTNFAIMYLNSAVLSSFISILIPTILRSSLTVGSLGASGAIFSVFGAFSYIFPKAPLALFFIPVPGGAWILFLGSLAYNIAGSALRWGKYDYAAHIGGSIAGIAYGWWYNKQRQEKINRRRRAYAF</sequence>
<evidence type="ECO:0000256" key="6">
    <source>
        <dbReference type="ARBA" id="ARBA00023136"/>
    </source>
</evidence>
<dbReference type="SUPFAM" id="SSF144091">
    <property type="entry name" value="Rhomboid-like"/>
    <property type="match status" value="1"/>
</dbReference>
<dbReference type="EMBL" id="CR382136">
    <property type="protein sequence ID" value="CAG87416.2"/>
    <property type="molecule type" value="Genomic_DNA"/>
</dbReference>
<accession>Q6BRC7</accession>
<feature type="transmembrane region" description="Helical" evidence="7">
    <location>
        <begin position="270"/>
        <end position="291"/>
    </location>
</feature>